<organism evidence="7 8">
    <name type="scientific">Marinomonas pollencensis</name>
    <dbReference type="NCBI Taxonomy" id="491954"/>
    <lineage>
        <taxon>Bacteria</taxon>
        <taxon>Pseudomonadati</taxon>
        <taxon>Pseudomonadota</taxon>
        <taxon>Gammaproteobacteria</taxon>
        <taxon>Oceanospirillales</taxon>
        <taxon>Oceanospirillaceae</taxon>
        <taxon>Marinomonas</taxon>
    </lineage>
</organism>
<protein>
    <submittedName>
        <fullName evidence="7">High-affinity iron transporter</fullName>
    </submittedName>
</protein>
<feature type="transmembrane region" description="Helical" evidence="6">
    <location>
        <begin position="183"/>
        <end position="206"/>
    </location>
</feature>
<feature type="transmembrane region" description="Helical" evidence="6">
    <location>
        <begin position="226"/>
        <end position="259"/>
    </location>
</feature>
<evidence type="ECO:0000256" key="5">
    <source>
        <dbReference type="ARBA" id="ARBA00023136"/>
    </source>
</evidence>
<feature type="transmembrane region" description="Helical" evidence="6">
    <location>
        <begin position="6"/>
        <end position="26"/>
    </location>
</feature>
<dbReference type="Pfam" id="PF03239">
    <property type="entry name" value="FTR1"/>
    <property type="match status" value="1"/>
</dbReference>
<evidence type="ECO:0000256" key="6">
    <source>
        <dbReference type="SAM" id="Phobius"/>
    </source>
</evidence>
<feature type="transmembrane region" description="Helical" evidence="6">
    <location>
        <begin position="38"/>
        <end position="61"/>
    </location>
</feature>
<gene>
    <name evidence="7" type="ORF">DFP81_109105</name>
</gene>
<comment type="subcellular location">
    <subcellularLocation>
        <location evidence="1">Membrane</location>
        <topology evidence="1">Multi-pass membrane protein</topology>
    </subcellularLocation>
</comment>
<dbReference type="GO" id="GO:0015093">
    <property type="term" value="F:ferrous iron transmembrane transporter activity"/>
    <property type="evidence" value="ECO:0007669"/>
    <property type="project" value="TreeGrafter"/>
</dbReference>
<dbReference type="PANTHER" id="PTHR31632">
    <property type="entry name" value="IRON TRANSPORTER FTH1"/>
    <property type="match status" value="1"/>
</dbReference>
<dbReference type="RefSeq" id="WP_181903094.1">
    <property type="nucleotide sequence ID" value="NZ_QUNG01000009.1"/>
</dbReference>
<evidence type="ECO:0000256" key="3">
    <source>
        <dbReference type="ARBA" id="ARBA00022692"/>
    </source>
</evidence>
<dbReference type="EMBL" id="QUNG01000009">
    <property type="protein sequence ID" value="REG82446.1"/>
    <property type="molecule type" value="Genomic_DNA"/>
</dbReference>
<proteinExistence type="inferred from homology"/>
<dbReference type="Proteomes" id="UP000256542">
    <property type="component" value="Unassembled WGS sequence"/>
</dbReference>
<evidence type="ECO:0000313" key="8">
    <source>
        <dbReference type="Proteomes" id="UP000256542"/>
    </source>
</evidence>
<evidence type="ECO:0000256" key="1">
    <source>
        <dbReference type="ARBA" id="ARBA00004141"/>
    </source>
</evidence>
<dbReference type="GO" id="GO:0033573">
    <property type="term" value="C:high-affinity iron permease complex"/>
    <property type="evidence" value="ECO:0007669"/>
    <property type="project" value="InterPro"/>
</dbReference>
<dbReference type="PANTHER" id="PTHR31632:SF2">
    <property type="entry name" value="PLASMA MEMBRANE IRON PERMEASE"/>
    <property type="match status" value="1"/>
</dbReference>
<feature type="transmembrane region" description="Helical" evidence="6">
    <location>
        <begin position="67"/>
        <end position="85"/>
    </location>
</feature>
<keyword evidence="4 6" id="KW-1133">Transmembrane helix</keyword>
<keyword evidence="8" id="KW-1185">Reference proteome</keyword>
<feature type="transmembrane region" description="Helical" evidence="6">
    <location>
        <begin position="148"/>
        <end position="171"/>
    </location>
</feature>
<evidence type="ECO:0000313" key="7">
    <source>
        <dbReference type="EMBL" id="REG82446.1"/>
    </source>
</evidence>
<evidence type="ECO:0000256" key="4">
    <source>
        <dbReference type="ARBA" id="ARBA00022989"/>
    </source>
</evidence>
<reference evidence="7 8" key="1">
    <citation type="submission" date="2018-08" db="EMBL/GenBank/DDBJ databases">
        <title>Genomic Encyclopedia of Type Strains, Phase III (KMG-III): the genomes of soil and plant-associated and newly described type strains.</title>
        <authorList>
            <person name="Whitman W."/>
        </authorList>
    </citation>
    <scope>NUCLEOTIDE SEQUENCE [LARGE SCALE GENOMIC DNA]</scope>
    <source>
        <strain evidence="7 8">CECT 7375</strain>
    </source>
</reference>
<keyword evidence="3 6" id="KW-0812">Transmembrane</keyword>
<evidence type="ECO:0000256" key="2">
    <source>
        <dbReference type="ARBA" id="ARBA00008333"/>
    </source>
</evidence>
<keyword evidence="5 6" id="KW-0472">Membrane</keyword>
<dbReference type="InterPro" id="IPR004923">
    <property type="entry name" value="FTR1/Fip1/EfeU"/>
</dbReference>
<dbReference type="AlphaFoldDB" id="A0A3E0DL09"/>
<feature type="transmembrane region" description="Helical" evidence="6">
    <location>
        <begin position="105"/>
        <end position="124"/>
    </location>
</feature>
<comment type="caution">
    <text evidence="7">The sequence shown here is derived from an EMBL/GenBank/DDBJ whole genome shotgun (WGS) entry which is preliminary data.</text>
</comment>
<comment type="similarity">
    <text evidence="2">Belongs to the oxidase-dependent Fe transporter (OFeT) (TC 9.A.10.1) family.</text>
</comment>
<sequence>MLAVLLIVFREVLEAGLVISIIAAACKGITIRLQVCTGIALGLFGALLLAKFTSLIEAALSGYGQEIFNAGILAIAALMLAWQNIWMSAKGREMAERSKENIKGLLLDGKGSFAIVIVIAIAVLREGSEVVLFLYSLFLSSGLTENSMLLGGLLGTALGAFVTYSLYRGIVMIPLRYIFSSSNLILSLIAAGLSSQAVGILANIGFLPQLGSQVWNSSFLLSNNSWAGVLAHSVIGYTATPMGLQILTWCAVLCVISLTTQRLKQSHKQNKDTLDATH</sequence>
<accession>A0A3E0DL09</accession>
<name>A0A3E0DL09_9GAMM</name>